<protein>
    <submittedName>
        <fullName evidence="2">Uncharacterized protein</fullName>
    </submittedName>
</protein>
<feature type="compositionally biased region" description="Polar residues" evidence="1">
    <location>
        <begin position="97"/>
        <end position="106"/>
    </location>
</feature>
<comment type="caution">
    <text evidence="2">The sequence shown here is derived from an EMBL/GenBank/DDBJ whole genome shotgun (WGS) entry which is preliminary data.</text>
</comment>
<reference evidence="2" key="1">
    <citation type="journal article" date="2019" name="bioRxiv">
        <title>The Genome of the Zebra Mussel, Dreissena polymorpha: A Resource for Invasive Species Research.</title>
        <authorList>
            <person name="McCartney M.A."/>
            <person name="Auch B."/>
            <person name="Kono T."/>
            <person name="Mallez S."/>
            <person name="Zhang Y."/>
            <person name="Obille A."/>
            <person name="Becker A."/>
            <person name="Abrahante J.E."/>
            <person name="Garbe J."/>
            <person name="Badalamenti J.P."/>
            <person name="Herman A."/>
            <person name="Mangelson H."/>
            <person name="Liachko I."/>
            <person name="Sullivan S."/>
            <person name="Sone E.D."/>
            <person name="Koren S."/>
            <person name="Silverstein K.A.T."/>
            <person name="Beckman K.B."/>
            <person name="Gohl D.M."/>
        </authorList>
    </citation>
    <scope>NUCLEOTIDE SEQUENCE</scope>
    <source>
        <strain evidence="2">Duluth1</strain>
        <tissue evidence="2">Whole animal</tissue>
    </source>
</reference>
<accession>A0A9D4RF09</accession>
<evidence type="ECO:0000256" key="1">
    <source>
        <dbReference type="SAM" id="MobiDB-lite"/>
    </source>
</evidence>
<evidence type="ECO:0000313" key="2">
    <source>
        <dbReference type="EMBL" id="KAH3864182.1"/>
    </source>
</evidence>
<sequence length="121" mass="13212">MDIMINHGIAAQCGNRILKAFANSVDPDETPQNVAVLKKDIANSVDPDETPHDGASHLGLRCLLKGIVLQLDISVTPMLSLWRCMRRSADKVPGTFIQTSRQISGQHKNKGNYAKDAAMET</sequence>
<dbReference type="EMBL" id="JAIWYP010000002">
    <property type="protein sequence ID" value="KAH3864182.1"/>
    <property type="molecule type" value="Genomic_DNA"/>
</dbReference>
<keyword evidence="3" id="KW-1185">Reference proteome</keyword>
<dbReference type="AlphaFoldDB" id="A0A9D4RF09"/>
<organism evidence="2 3">
    <name type="scientific">Dreissena polymorpha</name>
    <name type="common">Zebra mussel</name>
    <name type="synonym">Mytilus polymorpha</name>
    <dbReference type="NCBI Taxonomy" id="45954"/>
    <lineage>
        <taxon>Eukaryota</taxon>
        <taxon>Metazoa</taxon>
        <taxon>Spiralia</taxon>
        <taxon>Lophotrochozoa</taxon>
        <taxon>Mollusca</taxon>
        <taxon>Bivalvia</taxon>
        <taxon>Autobranchia</taxon>
        <taxon>Heteroconchia</taxon>
        <taxon>Euheterodonta</taxon>
        <taxon>Imparidentia</taxon>
        <taxon>Neoheterodontei</taxon>
        <taxon>Myida</taxon>
        <taxon>Dreissenoidea</taxon>
        <taxon>Dreissenidae</taxon>
        <taxon>Dreissena</taxon>
    </lineage>
</organism>
<reference evidence="2" key="2">
    <citation type="submission" date="2020-11" db="EMBL/GenBank/DDBJ databases">
        <authorList>
            <person name="McCartney M.A."/>
            <person name="Auch B."/>
            <person name="Kono T."/>
            <person name="Mallez S."/>
            <person name="Becker A."/>
            <person name="Gohl D.M."/>
            <person name="Silverstein K.A.T."/>
            <person name="Koren S."/>
            <person name="Bechman K.B."/>
            <person name="Herman A."/>
            <person name="Abrahante J.E."/>
            <person name="Garbe J."/>
        </authorList>
    </citation>
    <scope>NUCLEOTIDE SEQUENCE</scope>
    <source>
        <strain evidence="2">Duluth1</strain>
        <tissue evidence="2">Whole animal</tissue>
    </source>
</reference>
<dbReference type="Proteomes" id="UP000828390">
    <property type="component" value="Unassembled WGS sequence"/>
</dbReference>
<name>A0A9D4RF09_DREPO</name>
<proteinExistence type="predicted"/>
<evidence type="ECO:0000313" key="3">
    <source>
        <dbReference type="Proteomes" id="UP000828390"/>
    </source>
</evidence>
<gene>
    <name evidence="2" type="ORF">DPMN_027198</name>
</gene>
<feature type="region of interest" description="Disordered" evidence="1">
    <location>
        <begin position="97"/>
        <end position="121"/>
    </location>
</feature>